<keyword evidence="2" id="KW-1185">Reference proteome</keyword>
<dbReference type="Proteomes" id="UP000765509">
    <property type="component" value="Unassembled WGS sequence"/>
</dbReference>
<dbReference type="OrthoDB" id="4369127at2759"/>
<dbReference type="AlphaFoldDB" id="A0A9Q3PXJ7"/>
<evidence type="ECO:0000313" key="2">
    <source>
        <dbReference type="Proteomes" id="UP000765509"/>
    </source>
</evidence>
<protein>
    <submittedName>
        <fullName evidence="1">Uncharacterized protein</fullName>
    </submittedName>
</protein>
<comment type="caution">
    <text evidence="1">The sequence shown here is derived from an EMBL/GenBank/DDBJ whole genome shotgun (WGS) entry which is preliminary data.</text>
</comment>
<name>A0A9Q3PXJ7_9BASI</name>
<accession>A0A9Q3PXJ7</accession>
<dbReference type="EMBL" id="AVOT02101420">
    <property type="protein sequence ID" value="MBW0577803.1"/>
    <property type="molecule type" value="Genomic_DNA"/>
</dbReference>
<sequence>MLRWQIAIQDYRGNTTIIYKEVKSHTHADGLSRWPLDNAKRTQYYDPEVAAKISINFMKRIEIRPSYSLNGHQEVEPQILTRADQRRQKLPYWK</sequence>
<organism evidence="1 2">
    <name type="scientific">Austropuccinia psidii MF-1</name>
    <dbReference type="NCBI Taxonomy" id="1389203"/>
    <lineage>
        <taxon>Eukaryota</taxon>
        <taxon>Fungi</taxon>
        <taxon>Dikarya</taxon>
        <taxon>Basidiomycota</taxon>
        <taxon>Pucciniomycotina</taxon>
        <taxon>Pucciniomycetes</taxon>
        <taxon>Pucciniales</taxon>
        <taxon>Sphaerophragmiaceae</taxon>
        <taxon>Austropuccinia</taxon>
    </lineage>
</organism>
<gene>
    <name evidence="1" type="ORF">O181_117518</name>
</gene>
<proteinExistence type="predicted"/>
<reference evidence="1" key="1">
    <citation type="submission" date="2021-03" db="EMBL/GenBank/DDBJ databases">
        <title>Draft genome sequence of rust myrtle Austropuccinia psidii MF-1, a brazilian biotype.</title>
        <authorList>
            <person name="Quecine M.C."/>
            <person name="Pachon D.M.R."/>
            <person name="Bonatelli M.L."/>
            <person name="Correr F.H."/>
            <person name="Franceschini L.M."/>
            <person name="Leite T.F."/>
            <person name="Margarido G.R.A."/>
            <person name="Almeida C.A."/>
            <person name="Ferrarezi J.A."/>
            <person name="Labate C.A."/>
        </authorList>
    </citation>
    <scope>NUCLEOTIDE SEQUENCE</scope>
    <source>
        <strain evidence="1">MF-1</strain>
    </source>
</reference>
<evidence type="ECO:0000313" key="1">
    <source>
        <dbReference type="EMBL" id="MBW0577803.1"/>
    </source>
</evidence>